<keyword evidence="1" id="KW-0472">Membrane</keyword>
<dbReference type="CDD" id="cd06971">
    <property type="entry name" value="PgpA"/>
    <property type="match status" value="1"/>
</dbReference>
<evidence type="ECO:0008006" key="5">
    <source>
        <dbReference type="Google" id="ProtNLM"/>
    </source>
</evidence>
<dbReference type="PANTHER" id="PTHR36305">
    <property type="entry name" value="PHOSPHATIDYLGLYCEROPHOSPHATASE A"/>
    <property type="match status" value="1"/>
</dbReference>
<dbReference type="SUPFAM" id="SSF101307">
    <property type="entry name" value="YutG-like"/>
    <property type="match status" value="1"/>
</dbReference>
<comment type="caution">
    <text evidence="4">The sequence shown here is derived from an EMBL/GenBank/DDBJ whole genome shotgun (WGS) entry which is preliminary data.</text>
</comment>
<dbReference type="Pfam" id="PF04892">
    <property type="entry name" value="VanZ"/>
    <property type="match status" value="1"/>
</dbReference>
<organism evidence="4">
    <name type="scientific">candidate division WOR-3 bacterium</name>
    <dbReference type="NCBI Taxonomy" id="2052148"/>
    <lineage>
        <taxon>Bacteria</taxon>
        <taxon>Bacteria division WOR-3</taxon>
    </lineage>
</organism>
<dbReference type="InterPro" id="IPR006976">
    <property type="entry name" value="VanZ-like"/>
</dbReference>
<dbReference type="NCBIfam" id="NF037970">
    <property type="entry name" value="vanZ_1"/>
    <property type="match status" value="1"/>
</dbReference>
<evidence type="ECO:0000313" key="4">
    <source>
        <dbReference type="EMBL" id="HEN28537.1"/>
    </source>
</evidence>
<feature type="transmembrane region" description="Helical" evidence="1">
    <location>
        <begin position="34"/>
        <end position="51"/>
    </location>
</feature>
<reference evidence="4" key="1">
    <citation type="journal article" date="2020" name="mSystems">
        <title>Genome- and Community-Level Interaction Insights into Carbon Utilization and Element Cycling Functions of Hydrothermarchaeota in Hydrothermal Sediment.</title>
        <authorList>
            <person name="Zhou Z."/>
            <person name="Liu Y."/>
            <person name="Xu W."/>
            <person name="Pan J."/>
            <person name="Luo Z.H."/>
            <person name="Li M."/>
        </authorList>
    </citation>
    <scope>NUCLEOTIDE SEQUENCE [LARGE SCALE GENOMIC DNA]</scope>
    <source>
        <strain evidence="4">SpSt-34</strain>
    </source>
</reference>
<sequence>MNISYAFGLVFYILSLFVLGLYPKVRILPVPFDASFLFHFFAFFLLYLFLFDRFKKKATSFFISFLIAGLIELFQWVAPSRSPSLFDFLYDLLGIATALIIGFKGKETTFKLLYSFFGFGYIPTGPGTLASLFFAVLIYLSKNLKMIYLWQIFIILLPIAVIASQKAEDLLTNDPAVCVIDEVVGMAFPLMFLKPDIFLYLLAFLFFRFFDILKPIGIKRLDKIKGGIGIVLDDLVAGLFALMVVKMVIIILSQAGINL</sequence>
<accession>A0A7C2PAP6</accession>
<proteinExistence type="predicted"/>
<dbReference type="GO" id="GO:0006629">
    <property type="term" value="P:lipid metabolic process"/>
    <property type="evidence" value="ECO:0007669"/>
    <property type="project" value="InterPro"/>
</dbReference>
<feature type="domain" description="VanZ-like" evidence="3">
    <location>
        <begin position="37"/>
        <end position="101"/>
    </location>
</feature>
<dbReference type="EMBL" id="DSOL01000225">
    <property type="protein sequence ID" value="HEN28537.1"/>
    <property type="molecule type" value="Genomic_DNA"/>
</dbReference>
<protein>
    <recommendedName>
        <fullName evidence="5">Phosphatidylglycerophosphatase A</fullName>
    </recommendedName>
</protein>
<dbReference type="GO" id="GO:0008962">
    <property type="term" value="F:phosphatidylglycerophosphatase activity"/>
    <property type="evidence" value="ECO:0007669"/>
    <property type="project" value="InterPro"/>
</dbReference>
<evidence type="ECO:0000259" key="2">
    <source>
        <dbReference type="Pfam" id="PF04608"/>
    </source>
</evidence>
<feature type="transmembrane region" description="Helical" evidence="1">
    <location>
        <begin position="115"/>
        <end position="140"/>
    </location>
</feature>
<dbReference type="InterPro" id="IPR036681">
    <property type="entry name" value="PgpA-like_sf"/>
</dbReference>
<dbReference type="Pfam" id="PF04608">
    <property type="entry name" value="PgpA"/>
    <property type="match status" value="1"/>
</dbReference>
<dbReference type="InterPro" id="IPR026037">
    <property type="entry name" value="PgpA"/>
</dbReference>
<evidence type="ECO:0000256" key="1">
    <source>
        <dbReference type="SAM" id="Phobius"/>
    </source>
</evidence>
<feature type="transmembrane region" description="Helical" evidence="1">
    <location>
        <begin position="235"/>
        <end position="257"/>
    </location>
</feature>
<dbReference type="InterPro" id="IPR007686">
    <property type="entry name" value="YutG/PgpA"/>
</dbReference>
<name>A0A7C2PAP6_UNCW3</name>
<gene>
    <name evidence="4" type="ORF">ENQ77_07855</name>
</gene>
<feature type="domain" description="YutG/PgpA" evidence="2">
    <location>
        <begin position="113"/>
        <end position="248"/>
    </location>
</feature>
<keyword evidence="1" id="KW-0812">Transmembrane</keyword>
<evidence type="ECO:0000259" key="3">
    <source>
        <dbReference type="Pfam" id="PF04892"/>
    </source>
</evidence>
<keyword evidence="1" id="KW-1133">Transmembrane helix</keyword>
<feature type="transmembrane region" description="Helical" evidence="1">
    <location>
        <begin position="58"/>
        <end position="78"/>
    </location>
</feature>
<dbReference type="PANTHER" id="PTHR36305:SF1">
    <property type="entry name" value="PHOSPHATIDYLGLYCEROPHOSPHATASE A"/>
    <property type="match status" value="1"/>
</dbReference>
<dbReference type="AlphaFoldDB" id="A0A7C2PAP6"/>
<feature type="transmembrane region" description="Helical" evidence="1">
    <location>
        <begin position="146"/>
        <end position="163"/>
    </location>
</feature>
<feature type="transmembrane region" description="Helical" evidence="1">
    <location>
        <begin position="5"/>
        <end position="22"/>
    </location>
</feature>